<evidence type="ECO:0000256" key="5">
    <source>
        <dbReference type="PROSITE-ProRule" id="PRU00335"/>
    </source>
</evidence>
<dbReference type="Pfam" id="PF00440">
    <property type="entry name" value="TetR_N"/>
    <property type="match status" value="1"/>
</dbReference>
<keyword evidence="4" id="KW-0804">Transcription</keyword>
<name>A0A831X0K2_9BACT</name>
<dbReference type="PRINTS" id="PR00455">
    <property type="entry name" value="HTHTETR"/>
</dbReference>
<dbReference type="GO" id="GO:0000976">
    <property type="term" value="F:transcription cis-regulatory region binding"/>
    <property type="evidence" value="ECO:0007669"/>
    <property type="project" value="TreeGrafter"/>
</dbReference>
<keyword evidence="1" id="KW-0678">Repressor</keyword>
<keyword evidence="3 5" id="KW-0238">DNA-binding</keyword>
<feature type="DNA-binding region" description="H-T-H motif" evidence="5">
    <location>
        <begin position="39"/>
        <end position="58"/>
    </location>
</feature>
<evidence type="ECO:0000259" key="6">
    <source>
        <dbReference type="PROSITE" id="PS50977"/>
    </source>
</evidence>
<evidence type="ECO:0000256" key="3">
    <source>
        <dbReference type="ARBA" id="ARBA00023125"/>
    </source>
</evidence>
<dbReference type="PROSITE" id="PS50977">
    <property type="entry name" value="HTH_TETR_2"/>
    <property type="match status" value="1"/>
</dbReference>
<dbReference type="AlphaFoldDB" id="A0A831X0K2"/>
<organism evidence="7">
    <name type="scientific">Thermorudis peleae</name>
    <dbReference type="NCBI Taxonomy" id="1382356"/>
    <lineage>
        <taxon>Bacteria</taxon>
        <taxon>Pseudomonadati</taxon>
        <taxon>Thermomicrobiota</taxon>
        <taxon>Thermomicrobia</taxon>
        <taxon>Thermomicrobia incertae sedis</taxon>
        <taxon>Thermorudis</taxon>
    </lineage>
</organism>
<proteinExistence type="predicted"/>
<dbReference type="Pfam" id="PF13977">
    <property type="entry name" value="TetR_C_6"/>
    <property type="match status" value="1"/>
</dbReference>
<evidence type="ECO:0000256" key="4">
    <source>
        <dbReference type="ARBA" id="ARBA00023163"/>
    </source>
</evidence>
<feature type="domain" description="HTH tetR-type" evidence="6">
    <location>
        <begin position="16"/>
        <end position="76"/>
    </location>
</feature>
<dbReference type="InterPro" id="IPR001647">
    <property type="entry name" value="HTH_TetR"/>
</dbReference>
<protein>
    <submittedName>
        <fullName evidence="7">TetR/AcrR family transcriptional regulator</fullName>
    </submittedName>
</protein>
<dbReference type="EMBL" id="DSIY01000357">
    <property type="protein sequence ID" value="HEG92783.1"/>
    <property type="molecule type" value="Genomic_DNA"/>
</dbReference>
<reference evidence="7" key="1">
    <citation type="journal article" date="2020" name="mSystems">
        <title>Genome- and Community-Level Interaction Insights into Carbon Utilization and Element Cycling Functions of Hydrothermarchaeota in Hydrothermal Sediment.</title>
        <authorList>
            <person name="Zhou Z."/>
            <person name="Liu Y."/>
            <person name="Xu W."/>
            <person name="Pan J."/>
            <person name="Luo Z.H."/>
            <person name="Li M."/>
        </authorList>
    </citation>
    <scope>NUCLEOTIDE SEQUENCE [LARGE SCALE GENOMIC DNA]</scope>
    <source>
        <strain evidence="7">SpSt-210</strain>
    </source>
</reference>
<sequence length="207" mass="23122">MNSRSMEGQRSRGARADRRRELIRIAYHQLAERGFEGLRVRDVANAAGVNIATLHYYFPTKEDLIYAVIGYLAEQFQVPAAAPVSGENVSALEELRWEFADLRERIRTAPEQIAVLAELHARARRDANLAAALRGLDAGWQGYLASIIERGIREGIFRGDLEPSAAAEAIVAQMKGIGYQLLSDPDSARADRLVAELAEQVERWLRH</sequence>
<dbReference type="InterPro" id="IPR039538">
    <property type="entry name" value="BetI_C"/>
</dbReference>
<evidence type="ECO:0000256" key="2">
    <source>
        <dbReference type="ARBA" id="ARBA00023015"/>
    </source>
</evidence>
<accession>A0A831X0K2</accession>
<dbReference type="PANTHER" id="PTHR30055">
    <property type="entry name" value="HTH-TYPE TRANSCRIPTIONAL REGULATOR RUTR"/>
    <property type="match status" value="1"/>
</dbReference>
<dbReference type="Gene3D" id="1.10.10.60">
    <property type="entry name" value="Homeodomain-like"/>
    <property type="match status" value="1"/>
</dbReference>
<dbReference type="InterPro" id="IPR050109">
    <property type="entry name" value="HTH-type_TetR-like_transc_reg"/>
</dbReference>
<dbReference type="Gene3D" id="1.10.357.10">
    <property type="entry name" value="Tetracycline Repressor, domain 2"/>
    <property type="match status" value="1"/>
</dbReference>
<dbReference type="SUPFAM" id="SSF46689">
    <property type="entry name" value="Homeodomain-like"/>
    <property type="match status" value="1"/>
</dbReference>
<dbReference type="InterPro" id="IPR009057">
    <property type="entry name" value="Homeodomain-like_sf"/>
</dbReference>
<evidence type="ECO:0000313" key="7">
    <source>
        <dbReference type="EMBL" id="HEG92783.1"/>
    </source>
</evidence>
<dbReference type="GO" id="GO:0003700">
    <property type="term" value="F:DNA-binding transcription factor activity"/>
    <property type="evidence" value="ECO:0007669"/>
    <property type="project" value="TreeGrafter"/>
</dbReference>
<keyword evidence="2" id="KW-0805">Transcription regulation</keyword>
<dbReference type="PANTHER" id="PTHR30055:SF238">
    <property type="entry name" value="MYCOFACTOCIN BIOSYNTHESIS TRANSCRIPTIONAL REGULATOR MFTR-RELATED"/>
    <property type="match status" value="1"/>
</dbReference>
<gene>
    <name evidence="7" type="ORF">ENP34_15310</name>
</gene>
<dbReference type="SUPFAM" id="SSF48498">
    <property type="entry name" value="Tetracyclin repressor-like, C-terminal domain"/>
    <property type="match status" value="1"/>
</dbReference>
<dbReference type="InterPro" id="IPR036271">
    <property type="entry name" value="Tet_transcr_reg_TetR-rel_C_sf"/>
</dbReference>
<comment type="caution">
    <text evidence="7">The sequence shown here is derived from an EMBL/GenBank/DDBJ whole genome shotgun (WGS) entry which is preliminary data.</text>
</comment>
<evidence type="ECO:0000256" key="1">
    <source>
        <dbReference type="ARBA" id="ARBA00022491"/>
    </source>
</evidence>